<evidence type="ECO:0000259" key="4">
    <source>
        <dbReference type="PROSITE" id="PS50110"/>
    </source>
</evidence>
<dbReference type="InterPro" id="IPR001789">
    <property type="entry name" value="Sig_transdc_resp-reg_receiver"/>
</dbReference>
<sequence>MDSIIKLIEALATSAWPAIVFYIVFSYRRQVAALIESAKDRGFTIEVGGQKLSMKEVNQQQQNFIDDLQKQLNELRKTVDGLGINPEIEAIEPKVISLESVETAGLAQSNAILWVDDNPKNNSYFIELLQSRGYRVDLALSTSDGLAKLSKNNYRLILSDMGRTESGQYIENAGVNLLEEVRQKNITNPYLFYCSTQKAKKYKKRVNELGGDAITSSPTDLRAILDELAPDSTR</sequence>
<gene>
    <name evidence="5" type="primary">rcsC_1</name>
    <name evidence="5" type="ORF">C1752_00996</name>
</gene>
<dbReference type="InterPro" id="IPR011006">
    <property type="entry name" value="CheY-like_superfamily"/>
</dbReference>
<protein>
    <submittedName>
        <fullName evidence="5">Sensor histidine kinase RcsC</fullName>
        <ecNumber evidence="5">2.7.13.3</ecNumber>
    </submittedName>
</protein>
<keyword evidence="6" id="KW-1185">Reference proteome</keyword>
<reference evidence="5 6" key="1">
    <citation type="journal article" date="2018" name="Sci. Rep.">
        <title>A novel species of the marine cyanobacterium Acaryochloris with a unique pigment content and lifestyle.</title>
        <authorList>
            <person name="Partensky F."/>
            <person name="Six C."/>
            <person name="Ratin M."/>
            <person name="Garczarek L."/>
            <person name="Vaulot D."/>
            <person name="Probert I."/>
            <person name="Calteau A."/>
            <person name="Gourvil P."/>
            <person name="Marie D."/>
            <person name="Grebert T."/>
            <person name="Bouchier C."/>
            <person name="Le Panse S."/>
            <person name="Gachenot M."/>
            <person name="Rodriguez F."/>
            <person name="Garrido J.L."/>
        </authorList>
    </citation>
    <scope>NUCLEOTIDE SEQUENCE [LARGE SCALE GENOMIC DNA]</scope>
    <source>
        <strain evidence="5 6">RCC1774</strain>
    </source>
</reference>
<dbReference type="PROSITE" id="PS50110">
    <property type="entry name" value="RESPONSE_REGULATORY"/>
    <property type="match status" value="1"/>
</dbReference>
<evidence type="ECO:0000313" key="5">
    <source>
        <dbReference type="EMBL" id="PZD74744.1"/>
    </source>
</evidence>
<dbReference type="OrthoDB" id="9180348at2"/>
<dbReference type="Gene3D" id="3.40.50.2300">
    <property type="match status" value="1"/>
</dbReference>
<feature type="domain" description="Response regulatory" evidence="4">
    <location>
        <begin position="111"/>
        <end position="232"/>
    </location>
</feature>
<keyword evidence="5" id="KW-0808">Transferase</keyword>
<proteinExistence type="predicted"/>
<evidence type="ECO:0000313" key="6">
    <source>
        <dbReference type="Proteomes" id="UP000248857"/>
    </source>
</evidence>
<dbReference type="RefSeq" id="WP_110984946.1">
    <property type="nucleotide sequence ID" value="NZ_CAWNWM010000002.1"/>
</dbReference>
<keyword evidence="3" id="KW-1133">Transmembrane helix</keyword>
<organism evidence="5 6">
    <name type="scientific">Acaryochloris thomasi RCC1774</name>
    <dbReference type="NCBI Taxonomy" id="1764569"/>
    <lineage>
        <taxon>Bacteria</taxon>
        <taxon>Bacillati</taxon>
        <taxon>Cyanobacteriota</taxon>
        <taxon>Cyanophyceae</taxon>
        <taxon>Acaryochloridales</taxon>
        <taxon>Acaryochloridaceae</taxon>
        <taxon>Acaryochloris</taxon>
        <taxon>Acaryochloris thomasi</taxon>
    </lineage>
</organism>
<feature type="modified residue" description="4-aspartylphosphate" evidence="1">
    <location>
        <position position="160"/>
    </location>
</feature>
<dbReference type="GO" id="GO:0000160">
    <property type="term" value="P:phosphorelay signal transduction system"/>
    <property type="evidence" value="ECO:0007669"/>
    <property type="project" value="InterPro"/>
</dbReference>
<dbReference type="EC" id="2.7.13.3" evidence="5"/>
<evidence type="ECO:0000256" key="3">
    <source>
        <dbReference type="SAM" id="Phobius"/>
    </source>
</evidence>
<dbReference type="SUPFAM" id="SSF52172">
    <property type="entry name" value="CheY-like"/>
    <property type="match status" value="1"/>
</dbReference>
<dbReference type="Proteomes" id="UP000248857">
    <property type="component" value="Unassembled WGS sequence"/>
</dbReference>
<keyword evidence="1" id="KW-0597">Phosphoprotein</keyword>
<feature type="coiled-coil region" evidence="2">
    <location>
        <begin position="54"/>
        <end position="85"/>
    </location>
</feature>
<dbReference type="Pfam" id="PF00072">
    <property type="entry name" value="Response_reg"/>
    <property type="match status" value="1"/>
</dbReference>
<comment type="caution">
    <text evidence="5">The sequence shown here is derived from an EMBL/GenBank/DDBJ whole genome shotgun (WGS) entry which is preliminary data.</text>
</comment>
<dbReference type="CDD" id="cd00156">
    <property type="entry name" value="REC"/>
    <property type="match status" value="1"/>
</dbReference>
<dbReference type="AlphaFoldDB" id="A0A2W1JZ71"/>
<dbReference type="GO" id="GO:0004673">
    <property type="term" value="F:protein histidine kinase activity"/>
    <property type="evidence" value="ECO:0007669"/>
    <property type="project" value="UniProtKB-EC"/>
</dbReference>
<evidence type="ECO:0000256" key="2">
    <source>
        <dbReference type="SAM" id="Coils"/>
    </source>
</evidence>
<keyword evidence="5" id="KW-0418">Kinase</keyword>
<name>A0A2W1JZ71_9CYAN</name>
<keyword evidence="2" id="KW-0175">Coiled coil</keyword>
<keyword evidence="3" id="KW-0812">Transmembrane</keyword>
<feature type="transmembrane region" description="Helical" evidence="3">
    <location>
        <begin position="7"/>
        <end position="25"/>
    </location>
</feature>
<accession>A0A2W1JZ71</accession>
<evidence type="ECO:0000256" key="1">
    <source>
        <dbReference type="PROSITE-ProRule" id="PRU00169"/>
    </source>
</evidence>
<dbReference type="EMBL" id="PQWO01000002">
    <property type="protein sequence ID" value="PZD74744.1"/>
    <property type="molecule type" value="Genomic_DNA"/>
</dbReference>
<keyword evidence="3" id="KW-0472">Membrane</keyword>